<dbReference type="Gene3D" id="3.40.50.720">
    <property type="entry name" value="NAD(P)-binding Rossmann-like Domain"/>
    <property type="match status" value="1"/>
</dbReference>
<keyword evidence="2" id="KW-1185">Reference proteome</keyword>
<dbReference type="Gene3D" id="3.90.180.10">
    <property type="entry name" value="Medium-chain alcohol dehydrogenases, catalytic domain"/>
    <property type="match status" value="1"/>
</dbReference>
<protein>
    <submittedName>
        <fullName evidence="1">Uncharacterized protein</fullName>
    </submittedName>
</protein>
<name>A0ABP5GET2_9MICC</name>
<sequence>MLTMPWPRVVFETELCDGTEQDITDGGAHVTFGFLCGLGMDKLSPQLLHPRGSHYGIGYGGAVKLYTIDIISREINVIANLVGTYNDLVQLMALNAAGKVEPRAKVYPLDATFDVMYDLGNGKLAGTRGILVP</sequence>
<evidence type="ECO:0000313" key="1">
    <source>
        <dbReference type="EMBL" id="GAA2044412.1"/>
    </source>
</evidence>
<dbReference type="EMBL" id="BAAAMN010000053">
    <property type="protein sequence ID" value="GAA2044412.1"/>
    <property type="molecule type" value="Genomic_DNA"/>
</dbReference>
<organism evidence="1 2">
    <name type="scientific">Yaniella flava</name>
    <dbReference type="NCBI Taxonomy" id="287930"/>
    <lineage>
        <taxon>Bacteria</taxon>
        <taxon>Bacillati</taxon>
        <taxon>Actinomycetota</taxon>
        <taxon>Actinomycetes</taxon>
        <taxon>Micrococcales</taxon>
        <taxon>Micrococcaceae</taxon>
        <taxon>Yaniella</taxon>
    </lineage>
</organism>
<evidence type="ECO:0000313" key="2">
    <source>
        <dbReference type="Proteomes" id="UP001501461"/>
    </source>
</evidence>
<reference evidence="2" key="1">
    <citation type="journal article" date="2019" name="Int. J. Syst. Evol. Microbiol.">
        <title>The Global Catalogue of Microorganisms (GCM) 10K type strain sequencing project: providing services to taxonomists for standard genome sequencing and annotation.</title>
        <authorList>
            <consortium name="The Broad Institute Genomics Platform"/>
            <consortium name="The Broad Institute Genome Sequencing Center for Infectious Disease"/>
            <person name="Wu L."/>
            <person name="Ma J."/>
        </authorList>
    </citation>
    <scope>NUCLEOTIDE SEQUENCE [LARGE SCALE GENOMIC DNA]</scope>
    <source>
        <strain evidence="2">JCM 13595</strain>
    </source>
</reference>
<dbReference type="Proteomes" id="UP001501461">
    <property type="component" value="Unassembled WGS sequence"/>
</dbReference>
<gene>
    <name evidence="1" type="ORF">GCM10009720_26650</name>
</gene>
<comment type="caution">
    <text evidence="1">The sequence shown here is derived from an EMBL/GenBank/DDBJ whole genome shotgun (WGS) entry which is preliminary data.</text>
</comment>
<proteinExistence type="predicted"/>
<accession>A0ABP5GET2</accession>